<evidence type="ECO:0000256" key="1">
    <source>
        <dbReference type="ARBA" id="ARBA00003134"/>
    </source>
</evidence>
<evidence type="ECO:0000256" key="2">
    <source>
        <dbReference type="ARBA" id="ARBA00007634"/>
    </source>
</evidence>
<comment type="similarity">
    <text evidence="2 8">Belongs to the bacterial ribosomal protein bS20 family.</text>
</comment>
<protein>
    <recommendedName>
        <fullName evidence="7 8">Small ribosomal subunit protein bS20</fullName>
    </recommendedName>
</protein>
<keyword evidence="11" id="KW-1185">Reference proteome</keyword>
<dbReference type="EMBL" id="BMGT01000002">
    <property type="protein sequence ID" value="GGG78057.1"/>
    <property type="molecule type" value="Genomic_DNA"/>
</dbReference>
<dbReference type="GO" id="GO:0005829">
    <property type="term" value="C:cytosol"/>
    <property type="evidence" value="ECO:0007669"/>
    <property type="project" value="TreeGrafter"/>
</dbReference>
<dbReference type="GO" id="GO:0003735">
    <property type="term" value="F:structural constituent of ribosome"/>
    <property type="evidence" value="ECO:0007669"/>
    <property type="project" value="InterPro"/>
</dbReference>
<dbReference type="GO" id="GO:0015935">
    <property type="term" value="C:small ribosomal subunit"/>
    <property type="evidence" value="ECO:0007669"/>
    <property type="project" value="TreeGrafter"/>
</dbReference>
<dbReference type="GO" id="GO:0070181">
    <property type="term" value="F:small ribosomal subunit rRNA binding"/>
    <property type="evidence" value="ECO:0007669"/>
    <property type="project" value="TreeGrafter"/>
</dbReference>
<keyword evidence="6 8" id="KW-0687">Ribonucleoprotein</keyword>
<dbReference type="GO" id="GO:0006412">
    <property type="term" value="P:translation"/>
    <property type="evidence" value="ECO:0007669"/>
    <property type="project" value="UniProtKB-UniRule"/>
</dbReference>
<dbReference type="AlphaFoldDB" id="A0A917HGU2"/>
<evidence type="ECO:0000313" key="11">
    <source>
        <dbReference type="Proteomes" id="UP000647241"/>
    </source>
</evidence>
<dbReference type="RefSeq" id="WP_188554121.1">
    <property type="nucleotide sequence ID" value="NZ_BMGT01000002.1"/>
</dbReference>
<organism evidence="10 11">
    <name type="scientific">Edaphobacter dinghuensis</name>
    <dbReference type="NCBI Taxonomy" id="1560005"/>
    <lineage>
        <taxon>Bacteria</taxon>
        <taxon>Pseudomonadati</taxon>
        <taxon>Acidobacteriota</taxon>
        <taxon>Terriglobia</taxon>
        <taxon>Terriglobales</taxon>
        <taxon>Acidobacteriaceae</taxon>
        <taxon>Edaphobacter</taxon>
    </lineage>
</organism>
<name>A0A917HGU2_9BACT</name>
<dbReference type="HAMAP" id="MF_00500">
    <property type="entry name" value="Ribosomal_bS20"/>
    <property type="match status" value="1"/>
</dbReference>
<dbReference type="Pfam" id="PF01649">
    <property type="entry name" value="Ribosomal_S20p"/>
    <property type="match status" value="1"/>
</dbReference>
<gene>
    <name evidence="8 10" type="primary">rpsT</name>
    <name evidence="10" type="ORF">GCM10011585_21540</name>
</gene>
<proteinExistence type="inferred from homology"/>
<evidence type="ECO:0000256" key="8">
    <source>
        <dbReference type="HAMAP-Rule" id="MF_00500"/>
    </source>
</evidence>
<evidence type="ECO:0000256" key="6">
    <source>
        <dbReference type="ARBA" id="ARBA00023274"/>
    </source>
</evidence>
<dbReference type="PANTHER" id="PTHR33398">
    <property type="entry name" value="30S RIBOSOMAL PROTEIN S20"/>
    <property type="match status" value="1"/>
</dbReference>
<keyword evidence="3 8" id="KW-0699">rRNA-binding</keyword>
<evidence type="ECO:0000256" key="9">
    <source>
        <dbReference type="SAM" id="MobiDB-lite"/>
    </source>
</evidence>
<reference evidence="10" key="2">
    <citation type="submission" date="2020-09" db="EMBL/GenBank/DDBJ databases">
        <authorList>
            <person name="Sun Q."/>
            <person name="Zhou Y."/>
        </authorList>
    </citation>
    <scope>NUCLEOTIDE SEQUENCE</scope>
    <source>
        <strain evidence="10">CGMCC 1.12997</strain>
    </source>
</reference>
<feature type="region of interest" description="Disordered" evidence="9">
    <location>
        <begin position="1"/>
        <end position="30"/>
    </location>
</feature>
<keyword evidence="5 8" id="KW-0689">Ribosomal protein</keyword>
<dbReference type="FunFam" id="1.20.58.110:FF:000001">
    <property type="entry name" value="30S ribosomal protein S20"/>
    <property type="match status" value="1"/>
</dbReference>
<dbReference type="PANTHER" id="PTHR33398:SF1">
    <property type="entry name" value="SMALL RIBOSOMAL SUBUNIT PROTEIN BS20C"/>
    <property type="match status" value="1"/>
</dbReference>
<sequence length="92" mass="10048">MANHVSSLKRARQTETKTAVNRANKSKLRGTLRTLREAIAAGDAKTLGEVYRSTVSVLDKSVQKGVLHKNTANRYKSRLNARVKAVATNKAA</sequence>
<evidence type="ECO:0000313" key="10">
    <source>
        <dbReference type="EMBL" id="GGG78057.1"/>
    </source>
</evidence>
<evidence type="ECO:0000256" key="7">
    <source>
        <dbReference type="ARBA" id="ARBA00035136"/>
    </source>
</evidence>
<comment type="function">
    <text evidence="1 8">Binds directly to 16S ribosomal RNA.</text>
</comment>
<evidence type="ECO:0000256" key="5">
    <source>
        <dbReference type="ARBA" id="ARBA00022980"/>
    </source>
</evidence>
<evidence type="ECO:0000256" key="4">
    <source>
        <dbReference type="ARBA" id="ARBA00022884"/>
    </source>
</evidence>
<dbReference type="Gene3D" id="1.20.58.110">
    <property type="entry name" value="Ribosomal protein S20"/>
    <property type="match status" value="1"/>
</dbReference>
<evidence type="ECO:0000256" key="3">
    <source>
        <dbReference type="ARBA" id="ARBA00022730"/>
    </source>
</evidence>
<reference evidence="10" key="1">
    <citation type="journal article" date="2014" name="Int. J. Syst. Evol. Microbiol.">
        <title>Complete genome sequence of Corynebacterium casei LMG S-19264T (=DSM 44701T), isolated from a smear-ripened cheese.</title>
        <authorList>
            <consortium name="US DOE Joint Genome Institute (JGI-PGF)"/>
            <person name="Walter F."/>
            <person name="Albersmeier A."/>
            <person name="Kalinowski J."/>
            <person name="Ruckert C."/>
        </authorList>
    </citation>
    <scope>NUCLEOTIDE SEQUENCE</scope>
    <source>
        <strain evidence="10">CGMCC 1.12997</strain>
    </source>
</reference>
<comment type="caution">
    <text evidence="10">The sequence shown here is derived from an EMBL/GenBank/DDBJ whole genome shotgun (WGS) entry which is preliminary data.</text>
</comment>
<dbReference type="InterPro" id="IPR036510">
    <property type="entry name" value="Ribosomal_bS20_sf"/>
</dbReference>
<dbReference type="Proteomes" id="UP000647241">
    <property type="component" value="Unassembled WGS sequence"/>
</dbReference>
<dbReference type="NCBIfam" id="TIGR00029">
    <property type="entry name" value="S20"/>
    <property type="match status" value="1"/>
</dbReference>
<dbReference type="SUPFAM" id="SSF46992">
    <property type="entry name" value="Ribosomal protein S20"/>
    <property type="match status" value="1"/>
</dbReference>
<dbReference type="InterPro" id="IPR002583">
    <property type="entry name" value="Ribosomal_bS20"/>
</dbReference>
<accession>A0A917HGU2</accession>
<keyword evidence="4 8" id="KW-0694">RNA-binding</keyword>